<evidence type="ECO:0000256" key="2">
    <source>
        <dbReference type="ARBA" id="ARBA00022650"/>
    </source>
</evidence>
<protein>
    <recommendedName>
        <fullName evidence="6 7">Pyrroline-5-carboxylate reductase</fullName>
        <shortName evidence="6">P5C reductase</shortName>
        <shortName evidence="6">P5CR</shortName>
        <ecNumber evidence="6 7">1.5.1.2</ecNumber>
    </recommendedName>
    <alternativeName>
        <fullName evidence="6">PCA reductase</fullName>
    </alternativeName>
</protein>
<evidence type="ECO:0000256" key="3">
    <source>
        <dbReference type="ARBA" id="ARBA00022857"/>
    </source>
</evidence>
<dbReference type="FunFam" id="1.10.3730.10:FF:000001">
    <property type="entry name" value="Pyrroline-5-carboxylate reductase"/>
    <property type="match status" value="1"/>
</dbReference>
<organism evidence="12 13">
    <name type="scientific">Neobacillus bataviensis</name>
    <dbReference type="NCBI Taxonomy" id="220685"/>
    <lineage>
        <taxon>Bacteria</taxon>
        <taxon>Bacillati</taxon>
        <taxon>Bacillota</taxon>
        <taxon>Bacilli</taxon>
        <taxon>Bacillales</taxon>
        <taxon>Bacillaceae</taxon>
        <taxon>Neobacillus</taxon>
    </lineage>
</organism>
<dbReference type="Pfam" id="PF14748">
    <property type="entry name" value="P5CR_dimer"/>
    <property type="match status" value="1"/>
</dbReference>
<dbReference type="InterPro" id="IPR036291">
    <property type="entry name" value="NAD(P)-bd_dom_sf"/>
</dbReference>
<dbReference type="InterPro" id="IPR028939">
    <property type="entry name" value="P5C_Rdtase_cat_N"/>
</dbReference>
<evidence type="ECO:0000256" key="8">
    <source>
        <dbReference type="PIRSR" id="PIRSR000193-1"/>
    </source>
</evidence>
<feature type="binding site" evidence="8">
    <location>
        <begin position="10"/>
        <end position="15"/>
    </location>
    <ligand>
        <name>NADP(+)</name>
        <dbReference type="ChEBI" id="CHEBI:58349"/>
    </ligand>
</feature>
<dbReference type="InterPro" id="IPR029036">
    <property type="entry name" value="P5CR_dimer"/>
</dbReference>
<keyword evidence="3 6" id="KW-0521">NADP</keyword>
<feature type="domain" description="Pyrroline-5-carboxylate reductase dimerisation" evidence="11">
    <location>
        <begin position="165"/>
        <end position="269"/>
    </location>
</feature>
<evidence type="ECO:0000313" key="12">
    <source>
        <dbReference type="EMBL" id="TWD96389.1"/>
    </source>
</evidence>
<dbReference type="RefSeq" id="WP_144566889.1">
    <property type="nucleotide sequence ID" value="NZ_VIVN01000011.1"/>
</dbReference>
<accession>A0A561CYT0</accession>
<sequence length="280" mass="30317">MLNKQRIALIGAGSMAEAMISGMIRSKRIPPNQILVTNRNNSDRLAELEKTYGVRGNQRGDLNLKVVDIIILAMKPKDIMEALRSIKNELHPHQLVISVVAGIATSIIEDHLLEGQQVIRVMPNTSSMIGESATAFVSGKNTSAASVMVAEELLACMGTIYRLDEGKMDIFTGIAGSGPAYVYYLMEHIERAGKEGGLDAKTARQIGVQTILGAAKMMMQENETPAELREKVTSPNGTTAAGLEALKVHGGGKAIFQAIKGAEQRSKELSWQIQEMISEK</sequence>
<dbReference type="Gene3D" id="3.40.50.720">
    <property type="entry name" value="NAD(P)-binding Rossmann-like Domain"/>
    <property type="match status" value="1"/>
</dbReference>
<evidence type="ECO:0000259" key="10">
    <source>
        <dbReference type="Pfam" id="PF03807"/>
    </source>
</evidence>
<dbReference type="Proteomes" id="UP000319671">
    <property type="component" value="Unassembled WGS sequence"/>
</dbReference>
<dbReference type="GO" id="GO:0005737">
    <property type="term" value="C:cytoplasm"/>
    <property type="evidence" value="ECO:0007669"/>
    <property type="project" value="UniProtKB-SubCell"/>
</dbReference>
<comment type="caution">
    <text evidence="12">The sequence shown here is derived from an EMBL/GenBank/DDBJ whole genome shotgun (WGS) entry which is preliminary data.</text>
</comment>
<reference evidence="12 13" key="1">
    <citation type="submission" date="2019-06" db="EMBL/GenBank/DDBJ databases">
        <title>Sorghum-associated microbial communities from plants grown in Nebraska, USA.</title>
        <authorList>
            <person name="Schachtman D."/>
        </authorList>
    </citation>
    <scope>NUCLEOTIDE SEQUENCE [LARGE SCALE GENOMIC DNA]</scope>
    <source>
        <strain evidence="12 13">2482</strain>
    </source>
</reference>
<keyword evidence="6 9" id="KW-0028">Amino-acid biosynthesis</keyword>
<dbReference type="Pfam" id="PF03807">
    <property type="entry name" value="F420_oxidored"/>
    <property type="match status" value="1"/>
</dbReference>
<feature type="domain" description="Pyrroline-5-carboxylate reductase catalytic N-terminal" evidence="10">
    <location>
        <begin position="6"/>
        <end position="102"/>
    </location>
</feature>
<evidence type="ECO:0000256" key="1">
    <source>
        <dbReference type="ARBA" id="ARBA00005525"/>
    </source>
</evidence>
<gene>
    <name evidence="6" type="primary">proC</name>
    <name evidence="12" type="ORF">FB550_11137</name>
</gene>
<feature type="binding site" evidence="8">
    <location>
        <begin position="73"/>
        <end position="76"/>
    </location>
    <ligand>
        <name>NADP(+)</name>
        <dbReference type="ChEBI" id="CHEBI:58349"/>
    </ligand>
</feature>
<dbReference type="UniPathway" id="UPA00098">
    <property type="reaction ID" value="UER00361"/>
</dbReference>
<dbReference type="InterPro" id="IPR008927">
    <property type="entry name" value="6-PGluconate_DH-like_C_sf"/>
</dbReference>
<dbReference type="PIRSF" id="PIRSF000193">
    <property type="entry name" value="Pyrrol-5-carb_rd"/>
    <property type="match status" value="1"/>
</dbReference>
<dbReference type="EC" id="1.5.1.2" evidence="6 7"/>
<evidence type="ECO:0000256" key="6">
    <source>
        <dbReference type="HAMAP-Rule" id="MF_01925"/>
    </source>
</evidence>
<keyword evidence="4 6" id="KW-0560">Oxidoreductase</keyword>
<dbReference type="PANTHER" id="PTHR11645:SF49">
    <property type="entry name" value="PYRROLINE-5-CARBOXYLATE REDUCTASE 1"/>
    <property type="match status" value="1"/>
</dbReference>
<comment type="similarity">
    <text evidence="1 6 9">Belongs to the pyrroline-5-carboxylate reductase family.</text>
</comment>
<evidence type="ECO:0000256" key="7">
    <source>
        <dbReference type="NCBIfam" id="TIGR00112"/>
    </source>
</evidence>
<dbReference type="AlphaFoldDB" id="A0A561CYT0"/>
<evidence type="ECO:0000259" key="11">
    <source>
        <dbReference type="Pfam" id="PF14748"/>
    </source>
</evidence>
<evidence type="ECO:0000256" key="9">
    <source>
        <dbReference type="RuleBase" id="RU003903"/>
    </source>
</evidence>
<dbReference type="NCBIfam" id="TIGR00112">
    <property type="entry name" value="proC"/>
    <property type="match status" value="1"/>
</dbReference>
<comment type="function">
    <text evidence="5 6">Catalyzes the reduction of 1-pyrroline-5-carboxylate (PCA) to L-proline.</text>
</comment>
<dbReference type="InterPro" id="IPR000304">
    <property type="entry name" value="Pyrroline-COOH_reductase"/>
</dbReference>
<dbReference type="PROSITE" id="PS00521">
    <property type="entry name" value="P5CR"/>
    <property type="match status" value="1"/>
</dbReference>
<comment type="catalytic activity">
    <reaction evidence="6 9">
        <text>L-proline + NADP(+) = (S)-1-pyrroline-5-carboxylate + NADPH + 2 H(+)</text>
        <dbReference type="Rhea" id="RHEA:14109"/>
        <dbReference type="ChEBI" id="CHEBI:15378"/>
        <dbReference type="ChEBI" id="CHEBI:17388"/>
        <dbReference type="ChEBI" id="CHEBI:57783"/>
        <dbReference type="ChEBI" id="CHEBI:58349"/>
        <dbReference type="ChEBI" id="CHEBI:60039"/>
        <dbReference type="EC" id="1.5.1.2"/>
    </reaction>
</comment>
<dbReference type="SUPFAM" id="SSF51735">
    <property type="entry name" value="NAD(P)-binding Rossmann-fold domains"/>
    <property type="match status" value="1"/>
</dbReference>
<dbReference type="GO" id="GO:0004735">
    <property type="term" value="F:pyrroline-5-carboxylate reductase activity"/>
    <property type="evidence" value="ECO:0007669"/>
    <property type="project" value="UniProtKB-UniRule"/>
</dbReference>
<dbReference type="Gene3D" id="1.10.3730.10">
    <property type="entry name" value="ProC C-terminal domain-like"/>
    <property type="match status" value="1"/>
</dbReference>
<evidence type="ECO:0000256" key="4">
    <source>
        <dbReference type="ARBA" id="ARBA00023002"/>
    </source>
</evidence>
<keyword evidence="13" id="KW-1185">Reference proteome</keyword>
<dbReference type="InterPro" id="IPR053790">
    <property type="entry name" value="P5CR-like_CS"/>
</dbReference>
<keyword evidence="2 6" id="KW-0641">Proline biosynthesis</keyword>
<comment type="subcellular location">
    <subcellularLocation>
        <location evidence="6">Cytoplasm</location>
    </subcellularLocation>
</comment>
<name>A0A561CYT0_9BACI</name>
<comment type="pathway">
    <text evidence="6 9">Amino-acid biosynthesis; L-proline biosynthesis; L-proline from L-glutamate 5-semialdehyde: step 1/1.</text>
</comment>
<comment type="catalytic activity">
    <reaction evidence="6">
        <text>L-proline + NAD(+) = (S)-1-pyrroline-5-carboxylate + NADH + 2 H(+)</text>
        <dbReference type="Rhea" id="RHEA:14105"/>
        <dbReference type="ChEBI" id="CHEBI:15378"/>
        <dbReference type="ChEBI" id="CHEBI:17388"/>
        <dbReference type="ChEBI" id="CHEBI:57540"/>
        <dbReference type="ChEBI" id="CHEBI:57945"/>
        <dbReference type="ChEBI" id="CHEBI:60039"/>
        <dbReference type="EC" id="1.5.1.2"/>
    </reaction>
</comment>
<evidence type="ECO:0000256" key="5">
    <source>
        <dbReference type="ARBA" id="ARBA00058118"/>
    </source>
</evidence>
<keyword evidence="6" id="KW-0963">Cytoplasm</keyword>
<proteinExistence type="inferred from homology"/>
<dbReference type="PANTHER" id="PTHR11645">
    <property type="entry name" value="PYRROLINE-5-CARBOXYLATE REDUCTASE"/>
    <property type="match status" value="1"/>
</dbReference>
<dbReference type="HAMAP" id="MF_01925">
    <property type="entry name" value="P5C_reductase"/>
    <property type="match status" value="1"/>
</dbReference>
<dbReference type="SUPFAM" id="SSF48179">
    <property type="entry name" value="6-phosphogluconate dehydrogenase C-terminal domain-like"/>
    <property type="match status" value="1"/>
</dbReference>
<dbReference type="GO" id="GO:0055129">
    <property type="term" value="P:L-proline biosynthetic process"/>
    <property type="evidence" value="ECO:0007669"/>
    <property type="project" value="UniProtKB-UniRule"/>
</dbReference>
<evidence type="ECO:0000313" key="13">
    <source>
        <dbReference type="Proteomes" id="UP000319671"/>
    </source>
</evidence>
<dbReference type="EMBL" id="VIVN01000011">
    <property type="protein sequence ID" value="TWD96389.1"/>
    <property type="molecule type" value="Genomic_DNA"/>
</dbReference>